<dbReference type="SUPFAM" id="SSF52029">
    <property type="entry name" value="GroEL apical domain-like"/>
    <property type="match status" value="1"/>
</dbReference>
<dbReference type="GO" id="GO:0016887">
    <property type="term" value="F:ATP hydrolysis activity"/>
    <property type="evidence" value="ECO:0007669"/>
    <property type="project" value="InterPro"/>
</dbReference>
<evidence type="ECO:0000256" key="2">
    <source>
        <dbReference type="ARBA" id="ARBA00008020"/>
    </source>
</evidence>
<dbReference type="Gene3D" id="3.30.260.10">
    <property type="entry name" value="TCP-1-like chaperonin intermediate domain"/>
    <property type="match status" value="1"/>
</dbReference>
<dbReference type="PROSITE" id="PS00751">
    <property type="entry name" value="TCP1_2"/>
    <property type="match status" value="1"/>
</dbReference>
<dbReference type="NCBIfam" id="NF041082">
    <property type="entry name" value="thermosome_alpha"/>
    <property type="match status" value="1"/>
</dbReference>
<organism evidence="9 10">
    <name type="scientific">Thermococcus eurythermalis</name>
    <dbReference type="NCBI Taxonomy" id="1505907"/>
    <lineage>
        <taxon>Archaea</taxon>
        <taxon>Methanobacteriati</taxon>
        <taxon>Methanobacteriota</taxon>
        <taxon>Thermococci</taxon>
        <taxon>Thermococcales</taxon>
        <taxon>Thermococcaceae</taxon>
        <taxon>Thermococcus</taxon>
    </lineage>
</organism>
<dbReference type="RefSeq" id="WP_050003229.1">
    <property type="nucleotide sequence ID" value="NZ_CP008887.1"/>
</dbReference>
<evidence type="ECO:0000313" key="10">
    <source>
        <dbReference type="Proteomes" id="UP000029980"/>
    </source>
</evidence>
<dbReference type="PANTHER" id="PTHR11353">
    <property type="entry name" value="CHAPERONIN"/>
    <property type="match status" value="1"/>
</dbReference>
<keyword evidence="6 7" id="KW-0143">Chaperone</keyword>
<accession>A0A097QUV3</accession>
<name>A0A097QUV3_9EURY</name>
<protein>
    <submittedName>
        <fullName evidence="9">Thermosome subunit</fullName>
    </submittedName>
</protein>
<dbReference type="PROSITE" id="PS00995">
    <property type="entry name" value="TCP1_3"/>
    <property type="match status" value="1"/>
</dbReference>
<dbReference type="NCBIfam" id="NF041083">
    <property type="entry name" value="thermosome_beta"/>
    <property type="match status" value="1"/>
</dbReference>
<evidence type="ECO:0000256" key="3">
    <source>
        <dbReference type="ARBA" id="ARBA00011794"/>
    </source>
</evidence>
<keyword evidence="4 7" id="KW-0547">Nucleotide-binding</keyword>
<dbReference type="Gene3D" id="3.50.7.10">
    <property type="entry name" value="GroEL"/>
    <property type="match status" value="1"/>
</dbReference>
<dbReference type="InterPro" id="IPR002194">
    <property type="entry name" value="Chaperonin_TCP-1_CS"/>
</dbReference>
<dbReference type="KEGG" id="teu:TEU_07875"/>
<evidence type="ECO:0000256" key="5">
    <source>
        <dbReference type="ARBA" id="ARBA00022840"/>
    </source>
</evidence>
<dbReference type="GO" id="GO:0005524">
    <property type="term" value="F:ATP binding"/>
    <property type="evidence" value="ECO:0007669"/>
    <property type="project" value="UniProtKB-KW"/>
</dbReference>
<reference evidence="9 10" key="1">
    <citation type="journal article" date="2015" name="Int. J. Syst. Evol. Microbiol.">
        <title>Thermococcus eurythermalis sp. nov., a conditional piezophilic hyperthermophilic archaeon with a wide temperature range isolated from an oil-immersed chimney in the Guaymas Basin.</title>
        <authorList>
            <person name="Zhao W."/>
            <person name="Zeng X."/>
            <person name="Xiao X."/>
        </authorList>
    </citation>
    <scope>NUCLEOTIDE SEQUENCE [LARGE SCALE GENOMIC DNA]</scope>
    <source>
        <strain evidence="9 10">A501</strain>
    </source>
</reference>
<evidence type="ECO:0000256" key="8">
    <source>
        <dbReference type="SAM" id="MobiDB-lite"/>
    </source>
</evidence>
<dbReference type="EMBL" id="CP008887">
    <property type="protein sequence ID" value="AIU70257.1"/>
    <property type="molecule type" value="Genomic_DNA"/>
</dbReference>
<feature type="compositionally biased region" description="Gly residues" evidence="8">
    <location>
        <begin position="531"/>
        <end position="551"/>
    </location>
</feature>
<comment type="similarity">
    <text evidence="2 7">Belongs to the TCP-1 chaperonin family.</text>
</comment>
<dbReference type="InterPro" id="IPR054827">
    <property type="entry name" value="thermosome_alpha"/>
</dbReference>
<dbReference type="InterPro" id="IPR012714">
    <property type="entry name" value="Thermosome_arc"/>
</dbReference>
<dbReference type="PROSITE" id="PS00750">
    <property type="entry name" value="TCP1_1"/>
    <property type="match status" value="1"/>
</dbReference>
<dbReference type="InterPro" id="IPR027413">
    <property type="entry name" value="GROEL-like_equatorial_sf"/>
</dbReference>
<dbReference type="Proteomes" id="UP000029980">
    <property type="component" value="Chromosome"/>
</dbReference>
<evidence type="ECO:0000256" key="4">
    <source>
        <dbReference type="ARBA" id="ARBA00022741"/>
    </source>
</evidence>
<dbReference type="HOGENOM" id="CLU_008891_7_3_2"/>
<sequence length="551" mass="59543">MAQLSGQPVVILPEGTQRYVGRDAQRLNILAARIIAETVRTTLGPKGMDKMLVDSLGDVVVTNDGATILDRIDLQHPAAKMMVEVAKTQDKEAGDGTTTAVVIAGELLRKAEELLDQNIHPSIIIKGYALAAEKAQEILQDIAIEVTPDDDETLMKIAMTSITGKNAESHKELFARLAVDAVRQVAEKKDGKFTVDIDNIKIEKKAGESVEESELVRGVVIDKERVHPRMPKRVENAKIALINEALEVKKTETDAKINITSPDQLMSFLEQEEKMLKEMVDKIAATGANVLFVQKGIDDLAQHYLAKKGILAVRRVKKSDMEKLAKATGAKIVTNVKDLTPEDLGHADLVEERKIAGESMIFVEGCKNPKAVTILIRGGTEHVIDEVERALEDAIKVVKDVMEDGYVLPAGGAPEIELAIRLDEYAKEVGGKEALAIENFAEALKIIPKTLAENAGLDTVEMLVKVISEHKNRGKAIGIDVFAGEPADMLEKGIIEPLRVKKQAIKSASEAAIMILRIDDVIAAKLSKPEGGQGGGMPGGMGGMGGMDMGM</sequence>
<dbReference type="GO" id="GO:0140662">
    <property type="term" value="F:ATP-dependent protein folding chaperone"/>
    <property type="evidence" value="ECO:0007669"/>
    <property type="project" value="InterPro"/>
</dbReference>
<dbReference type="NCBIfam" id="TIGR02339">
    <property type="entry name" value="thermosome_arch"/>
    <property type="match status" value="1"/>
</dbReference>
<dbReference type="CDD" id="cd03343">
    <property type="entry name" value="cpn60"/>
    <property type="match status" value="1"/>
</dbReference>
<keyword evidence="5 7" id="KW-0067">ATP-binding</keyword>
<dbReference type="Pfam" id="PF00118">
    <property type="entry name" value="Cpn60_TCP1"/>
    <property type="match status" value="1"/>
</dbReference>
<dbReference type="InterPro" id="IPR002423">
    <property type="entry name" value="Cpn60/GroEL/TCP-1"/>
</dbReference>
<dbReference type="OrthoDB" id="9362at2157"/>
<comment type="function">
    <text evidence="1">Molecular chaperone; binds unfolded polypeptides in vitro, and has a weak ATPase activity.</text>
</comment>
<gene>
    <name evidence="9" type="ORF">TEU_07875</name>
</gene>
<dbReference type="PRINTS" id="PR00304">
    <property type="entry name" value="TCOMPLEXTCP1"/>
</dbReference>
<evidence type="ECO:0000256" key="1">
    <source>
        <dbReference type="ARBA" id="ARBA00002462"/>
    </source>
</evidence>
<evidence type="ECO:0000256" key="6">
    <source>
        <dbReference type="ARBA" id="ARBA00023186"/>
    </source>
</evidence>
<evidence type="ECO:0000313" key="9">
    <source>
        <dbReference type="EMBL" id="AIU70257.1"/>
    </source>
</evidence>
<dbReference type="GeneID" id="25153352"/>
<comment type="subunit">
    <text evidence="3">Forms a Heterooligomeric complex of two stacked eight-membered rings.</text>
</comment>
<dbReference type="SUPFAM" id="SSF48592">
    <property type="entry name" value="GroEL equatorial domain-like"/>
    <property type="match status" value="1"/>
</dbReference>
<dbReference type="InterPro" id="IPR053374">
    <property type="entry name" value="TCP-1_chaperonin"/>
</dbReference>
<dbReference type="InterPro" id="IPR017998">
    <property type="entry name" value="Chaperone_TCP-1"/>
</dbReference>
<dbReference type="SUPFAM" id="SSF54849">
    <property type="entry name" value="GroEL-intermediate domain like"/>
    <property type="match status" value="1"/>
</dbReference>
<proteinExistence type="inferred from homology"/>
<dbReference type="AlphaFoldDB" id="A0A097QUV3"/>
<dbReference type="InterPro" id="IPR027410">
    <property type="entry name" value="TCP-1-like_intermed_sf"/>
</dbReference>
<dbReference type="STRING" id="1505907.TEU_07875"/>
<dbReference type="InterPro" id="IPR027409">
    <property type="entry name" value="GroEL-like_apical_dom_sf"/>
</dbReference>
<evidence type="ECO:0000256" key="7">
    <source>
        <dbReference type="RuleBase" id="RU004187"/>
    </source>
</evidence>
<feature type="region of interest" description="Disordered" evidence="8">
    <location>
        <begin position="529"/>
        <end position="551"/>
    </location>
</feature>
<dbReference type="GO" id="GO:0051082">
    <property type="term" value="F:unfolded protein binding"/>
    <property type="evidence" value="ECO:0007669"/>
    <property type="project" value="InterPro"/>
</dbReference>
<dbReference type="Gene3D" id="1.10.560.10">
    <property type="entry name" value="GroEL-like equatorial domain"/>
    <property type="match status" value="1"/>
</dbReference>
<keyword evidence="10" id="KW-1185">Reference proteome</keyword>